<evidence type="ECO:0000259" key="4">
    <source>
        <dbReference type="PROSITE" id="PS50887"/>
    </source>
</evidence>
<evidence type="ECO:0000313" key="7">
    <source>
        <dbReference type="Proteomes" id="UP000202440"/>
    </source>
</evidence>
<dbReference type="NCBIfam" id="TIGR00254">
    <property type="entry name" value="GGDEF"/>
    <property type="match status" value="1"/>
</dbReference>
<protein>
    <submittedName>
        <fullName evidence="6">Diguanylate cyclase</fullName>
    </submittedName>
</protein>
<dbReference type="Gene3D" id="3.20.20.450">
    <property type="entry name" value="EAL domain"/>
    <property type="match status" value="1"/>
</dbReference>
<evidence type="ECO:0000256" key="1">
    <source>
        <dbReference type="PROSITE-ProRule" id="PRU00703"/>
    </source>
</evidence>
<feature type="domain" description="GGDEF" evidence="4">
    <location>
        <begin position="426"/>
        <end position="578"/>
    </location>
</feature>
<feature type="domain" description="EAL" evidence="3">
    <location>
        <begin position="3"/>
        <end position="253"/>
    </location>
</feature>
<dbReference type="InterPro" id="IPR043128">
    <property type="entry name" value="Rev_trsase/Diguanyl_cyclase"/>
</dbReference>
<accession>A0A222FIA5</accession>
<feature type="compositionally biased region" description="Low complexity" evidence="2">
    <location>
        <begin position="585"/>
        <end position="599"/>
    </location>
</feature>
<dbReference type="SUPFAM" id="SSF55073">
    <property type="entry name" value="Nucleotide cyclase"/>
    <property type="match status" value="1"/>
</dbReference>
<dbReference type="GO" id="GO:0071111">
    <property type="term" value="F:cyclic-guanylate-specific phosphodiesterase activity"/>
    <property type="evidence" value="ECO:0007669"/>
    <property type="project" value="InterPro"/>
</dbReference>
<keyword evidence="1" id="KW-0129">CBS domain</keyword>
<keyword evidence="7" id="KW-1185">Reference proteome</keyword>
<dbReference type="Pfam" id="PF00563">
    <property type="entry name" value="EAL"/>
    <property type="match status" value="1"/>
</dbReference>
<reference evidence="6 7" key="1">
    <citation type="submission" date="2017-07" db="EMBL/GenBank/DDBJ databases">
        <title>Annotated genome sequence of Bacterioplanes sanyensis isolated from Red Sea.</title>
        <authorList>
            <person name="Rehman Z.U."/>
        </authorList>
    </citation>
    <scope>NUCLEOTIDE SEQUENCE [LARGE SCALE GENOMIC DNA]</scope>
    <source>
        <strain evidence="6 7">NV9</strain>
    </source>
</reference>
<dbReference type="Pfam" id="PF00571">
    <property type="entry name" value="CBS"/>
    <property type="match status" value="1"/>
</dbReference>
<sequence length="605" mass="67449">MPPQLLQHSLDDLISREAIFTVLQPIVKVSNFQPLGHEALTRGESGHLLQRADLMFRVAQQVERSAELERLCLRSSVNHFARSRIGGVLFLNVSPVCVLSRAEEVADLTDHLLSMGVQPANVVLEISERFPIDDLPQFSALIGQLKELGYGIAIDDLGSGYSGLKLWSHVRPDYVKIDRHFIERIDEDTVKQAFVTSVVQLCEQLNCEVIAEGIERVAELKVIRSLGIQLGQGYLLGRPAVTPKVTVPPDQPSDHTHSSRNTLEQPVGTLCQPMMSITPEVTLREADEHFRQQPQLMSLPVTSGNRPVGLLHRRKVQETFSLPYGRALHERKTVQQMMQQDPLIVDKRTSLEAVSNIMTGAEDNYLRQHFIISDDGEYCGIVNTIDLLKRITDAQIQTARYANPLTLLPGNVPIDEHIERLLAEQRGFNLMYVDLDFFKPFNDHYGYRQGDAVLRWLGRLLHSECQQGSFVGHVGGDDFIVVSEQTDYHQQCQRLLQRFAEGVEQFYSADDLQRGCITSSDRSGRECAFSLLCVSIGIVPSYLLQGTQQARELASLAAEAKKQAKLIPGSAYFCLDSHPTWPGISTATTTATTTSTATAQPETGL</sequence>
<dbReference type="PROSITE" id="PS51371">
    <property type="entry name" value="CBS"/>
    <property type="match status" value="1"/>
</dbReference>
<feature type="region of interest" description="Disordered" evidence="2">
    <location>
        <begin position="246"/>
        <end position="267"/>
    </location>
</feature>
<name>A0A222FIA5_9GAMM</name>
<dbReference type="CDD" id="cd01948">
    <property type="entry name" value="EAL"/>
    <property type="match status" value="1"/>
</dbReference>
<dbReference type="SUPFAM" id="SSF141868">
    <property type="entry name" value="EAL domain-like"/>
    <property type="match status" value="1"/>
</dbReference>
<dbReference type="OrthoDB" id="1673646at2"/>
<dbReference type="SUPFAM" id="SSF54631">
    <property type="entry name" value="CBS-domain pair"/>
    <property type="match status" value="1"/>
</dbReference>
<dbReference type="AlphaFoldDB" id="A0A222FIA5"/>
<dbReference type="EMBL" id="CP022530">
    <property type="protein sequence ID" value="ASP38489.1"/>
    <property type="molecule type" value="Genomic_DNA"/>
</dbReference>
<dbReference type="InterPro" id="IPR046342">
    <property type="entry name" value="CBS_dom_sf"/>
</dbReference>
<gene>
    <name evidence="6" type="ORF">CHH28_07295</name>
</gene>
<dbReference type="PANTHER" id="PTHR33121:SF76">
    <property type="entry name" value="SIGNALING PROTEIN"/>
    <property type="match status" value="1"/>
</dbReference>
<feature type="domain" description="CBS" evidence="5">
    <location>
        <begin position="338"/>
        <end position="398"/>
    </location>
</feature>
<dbReference type="SMART" id="SM00052">
    <property type="entry name" value="EAL"/>
    <property type="match status" value="1"/>
</dbReference>
<dbReference type="CDD" id="cd01949">
    <property type="entry name" value="GGDEF"/>
    <property type="match status" value="1"/>
</dbReference>
<dbReference type="CDD" id="cd04598">
    <property type="entry name" value="CBS_pair_GGDEF_EAL"/>
    <property type="match status" value="1"/>
</dbReference>
<evidence type="ECO:0000256" key="2">
    <source>
        <dbReference type="SAM" id="MobiDB-lite"/>
    </source>
</evidence>
<dbReference type="PROSITE" id="PS50887">
    <property type="entry name" value="GGDEF"/>
    <property type="match status" value="1"/>
</dbReference>
<dbReference type="Gene3D" id="3.10.580.10">
    <property type="entry name" value="CBS-domain"/>
    <property type="match status" value="1"/>
</dbReference>
<evidence type="ECO:0000313" key="6">
    <source>
        <dbReference type="EMBL" id="ASP38489.1"/>
    </source>
</evidence>
<dbReference type="InterPro" id="IPR000644">
    <property type="entry name" value="CBS_dom"/>
</dbReference>
<dbReference type="InterPro" id="IPR001633">
    <property type="entry name" value="EAL_dom"/>
</dbReference>
<dbReference type="Proteomes" id="UP000202440">
    <property type="component" value="Chromosome"/>
</dbReference>
<organism evidence="6 7">
    <name type="scientific">Bacterioplanes sanyensis</name>
    <dbReference type="NCBI Taxonomy" id="1249553"/>
    <lineage>
        <taxon>Bacteria</taxon>
        <taxon>Pseudomonadati</taxon>
        <taxon>Pseudomonadota</taxon>
        <taxon>Gammaproteobacteria</taxon>
        <taxon>Oceanospirillales</taxon>
        <taxon>Oceanospirillaceae</taxon>
        <taxon>Bacterioplanes</taxon>
    </lineage>
</organism>
<dbReference type="InterPro" id="IPR035919">
    <property type="entry name" value="EAL_sf"/>
</dbReference>
<dbReference type="RefSeq" id="WP_094059681.1">
    <property type="nucleotide sequence ID" value="NZ_CP022530.1"/>
</dbReference>
<dbReference type="SMART" id="SM00267">
    <property type="entry name" value="GGDEF"/>
    <property type="match status" value="1"/>
</dbReference>
<dbReference type="Pfam" id="PF00990">
    <property type="entry name" value="GGDEF"/>
    <property type="match status" value="1"/>
</dbReference>
<dbReference type="PROSITE" id="PS50883">
    <property type="entry name" value="EAL"/>
    <property type="match status" value="1"/>
</dbReference>
<feature type="region of interest" description="Disordered" evidence="2">
    <location>
        <begin position="585"/>
        <end position="605"/>
    </location>
</feature>
<dbReference type="Gene3D" id="3.30.70.270">
    <property type="match status" value="1"/>
</dbReference>
<evidence type="ECO:0000259" key="5">
    <source>
        <dbReference type="PROSITE" id="PS51371"/>
    </source>
</evidence>
<proteinExistence type="predicted"/>
<dbReference type="InterPro" id="IPR029787">
    <property type="entry name" value="Nucleotide_cyclase"/>
</dbReference>
<dbReference type="InterPro" id="IPR050706">
    <property type="entry name" value="Cyclic-di-GMP_PDE-like"/>
</dbReference>
<dbReference type="InterPro" id="IPR000160">
    <property type="entry name" value="GGDEF_dom"/>
</dbReference>
<dbReference type="PANTHER" id="PTHR33121">
    <property type="entry name" value="CYCLIC DI-GMP PHOSPHODIESTERASE PDEF"/>
    <property type="match status" value="1"/>
</dbReference>
<dbReference type="KEGG" id="bsan:CHH28_07295"/>
<evidence type="ECO:0000259" key="3">
    <source>
        <dbReference type="PROSITE" id="PS50883"/>
    </source>
</evidence>